<evidence type="ECO:0000256" key="1">
    <source>
        <dbReference type="SAM" id="MobiDB-lite"/>
    </source>
</evidence>
<proteinExistence type="predicted"/>
<dbReference type="EMBL" id="JBHMFI010000010">
    <property type="protein sequence ID" value="MFB9075054.1"/>
    <property type="molecule type" value="Genomic_DNA"/>
</dbReference>
<sequence>MGGLRADRFARGDHTAGDGPLHRTALTRRRPVSAVRRPRAGRTVAAGRPPAAAGRPVVWGR</sequence>
<reference evidence="2 3" key="1">
    <citation type="submission" date="2024-09" db="EMBL/GenBank/DDBJ databases">
        <authorList>
            <person name="Sun Q."/>
            <person name="Mori K."/>
        </authorList>
    </citation>
    <scope>NUCLEOTIDE SEQUENCE [LARGE SCALE GENOMIC DNA]</scope>
    <source>
        <strain evidence="2 3">CCM 7609</strain>
    </source>
</reference>
<accession>A0ABV5G843</accession>
<feature type="compositionally biased region" description="Low complexity" evidence="1">
    <location>
        <begin position="41"/>
        <end position="61"/>
    </location>
</feature>
<gene>
    <name evidence="2" type="ORF">ACFFX0_29295</name>
</gene>
<keyword evidence="3" id="KW-1185">Reference proteome</keyword>
<name>A0ABV5G843_9MICC</name>
<feature type="compositionally biased region" description="Basic and acidic residues" evidence="1">
    <location>
        <begin position="1"/>
        <end position="16"/>
    </location>
</feature>
<protein>
    <submittedName>
        <fullName evidence="2">Uncharacterized protein</fullName>
    </submittedName>
</protein>
<evidence type="ECO:0000313" key="2">
    <source>
        <dbReference type="EMBL" id="MFB9075054.1"/>
    </source>
</evidence>
<feature type="compositionally biased region" description="Basic residues" evidence="1">
    <location>
        <begin position="25"/>
        <end position="40"/>
    </location>
</feature>
<feature type="region of interest" description="Disordered" evidence="1">
    <location>
        <begin position="1"/>
        <end position="61"/>
    </location>
</feature>
<organism evidence="2 3">
    <name type="scientific">Citricoccus parietis</name>
    <dbReference type="NCBI Taxonomy" id="592307"/>
    <lineage>
        <taxon>Bacteria</taxon>
        <taxon>Bacillati</taxon>
        <taxon>Actinomycetota</taxon>
        <taxon>Actinomycetes</taxon>
        <taxon>Micrococcales</taxon>
        <taxon>Micrococcaceae</taxon>
        <taxon>Citricoccus</taxon>
    </lineage>
</organism>
<dbReference type="Proteomes" id="UP001589575">
    <property type="component" value="Unassembled WGS sequence"/>
</dbReference>
<evidence type="ECO:0000313" key="3">
    <source>
        <dbReference type="Proteomes" id="UP001589575"/>
    </source>
</evidence>
<comment type="caution">
    <text evidence="2">The sequence shown here is derived from an EMBL/GenBank/DDBJ whole genome shotgun (WGS) entry which is preliminary data.</text>
</comment>